<dbReference type="GO" id="GO:0003677">
    <property type="term" value="F:DNA binding"/>
    <property type="evidence" value="ECO:0007669"/>
    <property type="project" value="InterPro"/>
</dbReference>
<proteinExistence type="predicted"/>
<evidence type="ECO:0000259" key="4">
    <source>
        <dbReference type="Pfam" id="PF04082"/>
    </source>
</evidence>
<sequence length="909" mass="101967">MLLPAIAVRFALLDRDEPSCRFVVAILPIPPSPRLPASAIRPLFLGQSSGLSLQTYSPRPRCAIASWLPSLQRSRKTRKTRGRYAMSTPEGRESRYQLTSRMSSPQAQVRPANRGENPNEASGPVINEMRERLTAIETMLLRFGERAGRSRSRSRSYDRERDRDRDRRYRRGFSRSHSPDIDHDRGRHRDRERDREHGGDFWSDRGRDRSDRPGQISNARDARDREWEHRRVAWDDRGRTRGTSRDPRDEPRQLSRQPYSTSPIHQRQEPQDNYGTLVIDKSGRSKWLGPTAGTEWLKNVSYPIPPEADWQQELSSSARPRSTSPQTSSPTRVDESGGLFPFPSWGPPPTMDTLTSHLPAPEVARDLLDCYYENYAWNHDVAPRQGVEPIFNKVYEHSDEPLAQRVHLQQLALLFIIFAMGALHNPELPPHHPSAEHHLAASRWCLVKGDFMGVNTVPGLQALVIMAHYHLETEKGRSGDSAWPLWGLAMRLVTAMGLHIDGERWNLPDQLAALRAHRHRVSFLPIDNAPRCFLERQCLPAAQVRAMPDIGCGAGPGDVREIDAVLEDRPTVRQAVYLRAADSVQPPLPNCAAGSVECVSGHGVGDQGQPEHQAGQPAPYIPAVHTEPERERDNHIPATPVLHQGTAGESKGSDEEHLREELSRYRGAMYREFSCDRPPRSAVNAQVIIEVVAGLYECFPRVTARHWFFWYHLFTAAICIGTMIIKNSSNPLSQLALVQIDHAIKLYSSVIKLNPTPSLIQNHQWLLHLRQRALAASEQESTGGSSAPRESIEDDDDDDIDVKLMGWRTRLIQRATAAKKYTPPPSTGVPAQPPTAPVPQLDAVLQQHMLQSAPQSTDMSTDLFFWDPTIMLGSREDAGSNGQLVELGPDTAHGQRGHDGDAAVVSQFT</sequence>
<keyword evidence="2" id="KW-0539">Nucleus</keyword>
<feature type="domain" description="Xylanolytic transcriptional activator regulatory" evidence="4">
    <location>
        <begin position="409"/>
        <end position="509"/>
    </location>
</feature>
<feature type="compositionally biased region" description="Basic and acidic residues" evidence="3">
    <location>
        <begin position="155"/>
        <end position="167"/>
    </location>
</feature>
<dbReference type="PANTHER" id="PTHR31001">
    <property type="entry name" value="UNCHARACTERIZED TRANSCRIPTIONAL REGULATORY PROTEIN"/>
    <property type="match status" value="1"/>
</dbReference>
<organism evidence="5 6">
    <name type="scientific">Trichosporon asahii var. asahii (strain ATCC 90039 / CBS 2479 / JCM 2466 / KCTC 7840 / NBRC 103889/ NCYC 2677 / UAMH 7654)</name>
    <name type="common">Yeast</name>
    <dbReference type="NCBI Taxonomy" id="1186058"/>
    <lineage>
        <taxon>Eukaryota</taxon>
        <taxon>Fungi</taxon>
        <taxon>Dikarya</taxon>
        <taxon>Basidiomycota</taxon>
        <taxon>Agaricomycotina</taxon>
        <taxon>Tremellomycetes</taxon>
        <taxon>Trichosporonales</taxon>
        <taxon>Trichosporonaceae</taxon>
        <taxon>Trichosporon</taxon>
    </lineage>
</organism>
<feature type="compositionally biased region" description="Basic and acidic residues" evidence="3">
    <location>
        <begin position="177"/>
        <end position="212"/>
    </location>
</feature>
<feature type="compositionally biased region" description="Basic and acidic residues" evidence="3">
    <location>
        <begin position="220"/>
        <end position="253"/>
    </location>
</feature>
<feature type="compositionally biased region" description="Polar residues" evidence="3">
    <location>
        <begin position="254"/>
        <end position="265"/>
    </location>
</feature>
<gene>
    <name evidence="5" type="ORF">A1Q1_05436</name>
</gene>
<feature type="compositionally biased region" description="Low complexity" evidence="3">
    <location>
        <begin position="315"/>
        <end position="331"/>
    </location>
</feature>
<dbReference type="GO" id="GO:0006351">
    <property type="term" value="P:DNA-templated transcription"/>
    <property type="evidence" value="ECO:0007669"/>
    <property type="project" value="InterPro"/>
</dbReference>
<dbReference type="VEuPathDB" id="FungiDB:A1Q1_05436"/>
<dbReference type="CDD" id="cd12148">
    <property type="entry name" value="fungal_TF_MHR"/>
    <property type="match status" value="1"/>
</dbReference>
<evidence type="ECO:0000256" key="3">
    <source>
        <dbReference type="SAM" id="MobiDB-lite"/>
    </source>
</evidence>
<dbReference type="GO" id="GO:0005634">
    <property type="term" value="C:nucleus"/>
    <property type="evidence" value="ECO:0007669"/>
    <property type="project" value="UniProtKB-SubCell"/>
</dbReference>
<evidence type="ECO:0000256" key="1">
    <source>
        <dbReference type="ARBA" id="ARBA00004123"/>
    </source>
</evidence>
<feature type="region of interest" description="Disordered" evidence="3">
    <location>
        <begin position="74"/>
        <end position="126"/>
    </location>
</feature>
<dbReference type="InterPro" id="IPR007219">
    <property type="entry name" value="XnlR_reg_dom"/>
</dbReference>
<dbReference type="HOGENOM" id="CLU_319626_0_0_1"/>
<feature type="compositionally biased region" description="Polar residues" evidence="3">
    <location>
        <begin position="96"/>
        <end position="107"/>
    </location>
</feature>
<name>J6ENU7_TRIAS</name>
<feature type="region of interest" description="Disordered" evidence="3">
    <location>
        <begin position="889"/>
        <end position="909"/>
    </location>
</feature>
<dbReference type="Pfam" id="PF04082">
    <property type="entry name" value="Fungal_trans"/>
    <property type="match status" value="1"/>
</dbReference>
<evidence type="ECO:0000313" key="6">
    <source>
        <dbReference type="Proteomes" id="UP000002748"/>
    </source>
</evidence>
<dbReference type="RefSeq" id="XP_014177643.1">
    <property type="nucleotide sequence ID" value="XM_014322168.1"/>
</dbReference>
<feature type="region of interest" description="Disordered" evidence="3">
    <location>
        <begin position="146"/>
        <end position="273"/>
    </location>
</feature>
<dbReference type="GO" id="GO:0008270">
    <property type="term" value="F:zinc ion binding"/>
    <property type="evidence" value="ECO:0007669"/>
    <property type="project" value="InterPro"/>
</dbReference>
<dbReference type="KEGG" id="tasa:A1Q1_05436"/>
<reference evidence="5 6" key="1">
    <citation type="journal article" date="2012" name="Eukaryot. Cell">
        <title>Draft genome sequence of CBS 2479, the standard type strain of Trichosporon asahii.</title>
        <authorList>
            <person name="Yang R.Y."/>
            <person name="Li H.T."/>
            <person name="Zhu H."/>
            <person name="Zhou G.P."/>
            <person name="Wang M."/>
            <person name="Wang L."/>
        </authorList>
    </citation>
    <scope>NUCLEOTIDE SEQUENCE [LARGE SCALE GENOMIC DNA]</scope>
    <source>
        <strain evidence="6">ATCC 90039 / CBS 2479 / JCM 2466 / KCTC 7840 / NCYC 2677 / UAMH 7654</strain>
    </source>
</reference>
<dbReference type="EMBL" id="ALBS01000308">
    <property type="protein sequence ID" value="EJT46054.1"/>
    <property type="molecule type" value="Genomic_DNA"/>
</dbReference>
<comment type="subcellular location">
    <subcellularLocation>
        <location evidence="1">Nucleus</location>
    </subcellularLocation>
</comment>
<dbReference type="Proteomes" id="UP000002748">
    <property type="component" value="Unassembled WGS sequence"/>
</dbReference>
<dbReference type="GeneID" id="25988948"/>
<dbReference type="AlphaFoldDB" id="J6ENU7"/>
<evidence type="ECO:0000256" key="2">
    <source>
        <dbReference type="ARBA" id="ARBA00023242"/>
    </source>
</evidence>
<accession>J6ENU7</accession>
<feature type="region of interest" description="Disordered" evidence="3">
    <location>
        <begin position="777"/>
        <end position="798"/>
    </location>
</feature>
<feature type="region of interest" description="Disordered" evidence="3">
    <location>
        <begin position="310"/>
        <end position="346"/>
    </location>
</feature>
<protein>
    <recommendedName>
        <fullName evidence="4">Xylanolytic transcriptional activator regulatory domain-containing protein</fullName>
    </recommendedName>
</protein>
<dbReference type="PANTHER" id="PTHR31001:SF56">
    <property type="entry name" value="ZN(2)-C6 FUNGAL-TYPE DOMAIN-CONTAINING PROTEIN"/>
    <property type="match status" value="1"/>
</dbReference>
<dbReference type="InterPro" id="IPR050613">
    <property type="entry name" value="Sec_Metabolite_Reg"/>
</dbReference>
<dbReference type="OrthoDB" id="424974at2759"/>
<evidence type="ECO:0000313" key="5">
    <source>
        <dbReference type="EMBL" id="EJT46054.1"/>
    </source>
</evidence>
<comment type="caution">
    <text evidence="5">The sequence shown here is derived from an EMBL/GenBank/DDBJ whole genome shotgun (WGS) entry which is preliminary data.</text>
</comment>